<proteinExistence type="predicted"/>
<protein>
    <submittedName>
        <fullName evidence="2">Uncharacterized protein</fullName>
    </submittedName>
</protein>
<keyword evidence="3" id="KW-1185">Reference proteome</keyword>
<feature type="compositionally biased region" description="Acidic residues" evidence="1">
    <location>
        <begin position="94"/>
        <end position="107"/>
    </location>
</feature>
<gene>
    <name evidence="2" type="ORF">WMY93_013487</name>
</gene>
<dbReference type="Proteomes" id="UP001460270">
    <property type="component" value="Unassembled WGS sequence"/>
</dbReference>
<dbReference type="AlphaFoldDB" id="A0AAW0PCF9"/>
<comment type="caution">
    <text evidence="2">The sequence shown here is derived from an EMBL/GenBank/DDBJ whole genome shotgun (WGS) entry which is preliminary data.</text>
</comment>
<reference evidence="3" key="1">
    <citation type="submission" date="2024-04" db="EMBL/GenBank/DDBJ databases">
        <title>Salinicola lusitanus LLJ914,a marine bacterium isolated from the Okinawa Trough.</title>
        <authorList>
            <person name="Li J."/>
        </authorList>
    </citation>
    <scope>NUCLEOTIDE SEQUENCE [LARGE SCALE GENOMIC DNA]</scope>
</reference>
<name>A0AAW0PCF9_9GOBI</name>
<dbReference type="EMBL" id="JBBPFD010000009">
    <property type="protein sequence ID" value="KAK7913276.1"/>
    <property type="molecule type" value="Genomic_DNA"/>
</dbReference>
<accession>A0AAW0PCF9</accession>
<organism evidence="2 3">
    <name type="scientific">Mugilogobius chulae</name>
    <name type="common">yellowstripe goby</name>
    <dbReference type="NCBI Taxonomy" id="88201"/>
    <lineage>
        <taxon>Eukaryota</taxon>
        <taxon>Metazoa</taxon>
        <taxon>Chordata</taxon>
        <taxon>Craniata</taxon>
        <taxon>Vertebrata</taxon>
        <taxon>Euteleostomi</taxon>
        <taxon>Actinopterygii</taxon>
        <taxon>Neopterygii</taxon>
        <taxon>Teleostei</taxon>
        <taxon>Neoteleostei</taxon>
        <taxon>Acanthomorphata</taxon>
        <taxon>Gobiaria</taxon>
        <taxon>Gobiiformes</taxon>
        <taxon>Gobioidei</taxon>
        <taxon>Gobiidae</taxon>
        <taxon>Gobionellinae</taxon>
        <taxon>Mugilogobius</taxon>
    </lineage>
</organism>
<evidence type="ECO:0000256" key="1">
    <source>
        <dbReference type="SAM" id="MobiDB-lite"/>
    </source>
</evidence>
<evidence type="ECO:0000313" key="3">
    <source>
        <dbReference type="Proteomes" id="UP001460270"/>
    </source>
</evidence>
<sequence>MLRFITARGLCLVFFKRSFPTTSSLAKKQVKPYSFFQSSMCVQKANFFTKHSSMKDATLPNPREPDGPDSSIDLNKWKTVMRAKSTPEEKIQANDEEEDEEETETDLTLEATRELVSMWRLAGRLVPEEITDEELQSLAELTTKSARKSF</sequence>
<feature type="region of interest" description="Disordered" evidence="1">
    <location>
        <begin position="53"/>
        <end position="107"/>
    </location>
</feature>
<evidence type="ECO:0000313" key="2">
    <source>
        <dbReference type="EMBL" id="KAK7913276.1"/>
    </source>
</evidence>